<dbReference type="Proteomes" id="UP000095286">
    <property type="component" value="Unplaced"/>
</dbReference>
<dbReference type="WBParaSite" id="RSKR_0000324200.1">
    <property type="protein sequence ID" value="RSKR_0000324200.1"/>
    <property type="gene ID" value="RSKR_0000324200"/>
</dbReference>
<accession>A0AC35TQY2</accession>
<evidence type="ECO:0000313" key="1">
    <source>
        <dbReference type="Proteomes" id="UP000095286"/>
    </source>
</evidence>
<reference evidence="2" key="1">
    <citation type="submission" date="2016-11" db="UniProtKB">
        <authorList>
            <consortium name="WormBaseParasite"/>
        </authorList>
    </citation>
    <scope>IDENTIFICATION</scope>
    <source>
        <strain evidence="2">KR3021</strain>
    </source>
</reference>
<proteinExistence type="predicted"/>
<sequence>MLHLFGLIYMFVSLSIVCDEFFVPSLEVLTEKFDISSDISGATFMAAGGSAPEFFTSVIGVFIANNNVGIGTIVGSATFNILCVLAFCTLFSTTVLHLTWWPLFRDVSFYIVSLFMLVIFFMDEKIVWMEALALFIVYLLYITFMKFNVAIESWVKYKVLKFKIEVDESIEEEEDLKNGIIVSKGNVTENPLNNNFPDRPSAEQITGHHEEFHHHHREHHYTPNSYQNGSNVGIYPLTEGENSEDATSTGNNSGGKKQIEAIVDENDTDLSAVKTTIKNQSRDPHHSMKRDESSKTFGGDRRSTRGEIDALKEILEDNEPTPLDMSWPNEWHKQALYLFLAPILMPLWVTIPDVRKEECRKWYPATFILSILWIAGFSYLMVWWANTIGETFRLPTEIIGLTILAAGTSIPDLITSVIVARKGLGDMAVSSSIGSNIFDVSIGMPVPWLLWFGKEAILSDNPVTFISVSSNGLICSVGMLFVMLIVLVIAIAASNWQMNKLFGIVMIISYVIFCAFSVALEMRYIECPLKLC</sequence>
<organism evidence="1 2">
    <name type="scientific">Rhabditophanes sp. KR3021</name>
    <dbReference type="NCBI Taxonomy" id="114890"/>
    <lineage>
        <taxon>Eukaryota</taxon>
        <taxon>Metazoa</taxon>
        <taxon>Ecdysozoa</taxon>
        <taxon>Nematoda</taxon>
        <taxon>Chromadorea</taxon>
        <taxon>Rhabditida</taxon>
        <taxon>Tylenchina</taxon>
        <taxon>Panagrolaimomorpha</taxon>
        <taxon>Strongyloidoidea</taxon>
        <taxon>Alloionematidae</taxon>
        <taxon>Rhabditophanes</taxon>
    </lineage>
</organism>
<name>A0AC35TQY2_9BILA</name>
<protein>
    <submittedName>
        <fullName evidence="2">Sodium/potassium/calcium exchanger Nckx30C</fullName>
    </submittedName>
</protein>
<evidence type="ECO:0000313" key="2">
    <source>
        <dbReference type="WBParaSite" id="RSKR_0000324200.1"/>
    </source>
</evidence>